<gene>
    <name evidence="12 16" type="primary">miaB</name>
    <name evidence="16" type="ORF">DRJ04_05620</name>
</gene>
<name>A0A662DAD1_UNCAE</name>
<dbReference type="FunFam" id="3.40.50.12160:FF:000003">
    <property type="entry name" value="CDK5 regulatory subunit-associated protein 1"/>
    <property type="match status" value="1"/>
</dbReference>
<keyword evidence="12" id="KW-0819">tRNA processing</keyword>
<comment type="similarity">
    <text evidence="12">Belongs to the methylthiotransferase family. MiaB subfamily.</text>
</comment>
<keyword evidence="3 12" id="KW-0808">Transferase</keyword>
<comment type="subcellular location">
    <subcellularLocation>
        <location evidence="12">Cytoplasm</location>
    </subcellularLocation>
</comment>
<comment type="catalytic activity">
    <reaction evidence="12">
        <text>N(6)-dimethylallyladenosine(37) in tRNA + (sulfur carrier)-SH + AH2 + 2 S-adenosyl-L-methionine = 2-methylsulfanyl-N(6)-dimethylallyladenosine(37) in tRNA + (sulfur carrier)-H + 5'-deoxyadenosine + L-methionine + A + S-adenosyl-L-homocysteine + 2 H(+)</text>
        <dbReference type="Rhea" id="RHEA:37067"/>
        <dbReference type="Rhea" id="RHEA-COMP:10375"/>
        <dbReference type="Rhea" id="RHEA-COMP:10376"/>
        <dbReference type="Rhea" id="RHEA-COMP:14737"/>
        <dbReference type="Rhea" id="RHEA-COMP:14739"/>
        <dbReference type="ChEBI" id="CHEBI:13193"/>
        <dbReference type="ChEBI" id="CHEBI:15378"/>
        <dbReference type="ChEBI" id="CHEBI:17319"/>
        <dbReference type="ChEBI" id="CHEBI:17499"/>
        <dbReference type="ChEBI" id="CHEBI:29917"/>
        <dbReference type="ChEBI" id="CHEBI:57844"/>
        <dbReference type="ChEBI" id="CHEBI:57856"/>
        <dbReference type="ChEBI" id="CHEBI:59789"/>
        <dbReference type="ChEBI" id="CHEBI:64428"/>
        <dbReference type="ChEBI" id="CHEBI:74415"/>
        <dbReference type="ChEBI" id="CHEBI:74417"/>
        <dbReference type="EC" id="2.8.4.3"/>
    </reaction>
</comment>
<dbReference type="SFLD" id="SFLDS00029">
    <property type="entry name" value="Radical_SAM"/>
    <property type="match status" value="1"/>
</dbReference>
<dbReference type="InterPro" id="IPR058240">
    <property type="entry name" value="rSAM_sf"/>
</dbReference>
<dbReference type="PROSITE" id="PS01278">
    <property type="entry name" value="MTTASE_RADICAL"/>
    <property type="match status" value="1"/>
</dbReference>
<dbReference type="Pfam" id="PF04055">
    <property type="entry name" value="Radical_SAM"/>
    <property type="match status" value="1"/>
</dbReference>
<feature type="binding site" evidence="12">
    <location>
        <position position="47"/>
    </location>
    <ligand>
        <name>[4Fe-4S] cluster</name>
        <dbReference type="ChEBI" id="CHEBI:49883"/>
        <label>1</label>
    </ligand>
</feature>
<keyword evidence="5 12" id="KW-0479">Metal-binding</keyword>
<dbReference type="SFLD" id="SFLDG01061">
    <property type="entry name" value="methylthiotransferase"/>
    <property type="match status" value="1"/>
</dbReference>
<dbReference type="AlphaFoldDB" id="A0A662DAD1"/>
<evidence type="ECO:0000256" key="3">
    <source>
        <dbReference type="ARBA" id="ARBA00022679"/>
    </source>
</evidence>
<dbReference type="GO" id="GO:0051539">
    <property type="term" value="F:4 iron, 4 sulfur cluster binding"/>
    <property type="evidence" value="ECO:0007669"/>
    <property type="project" value="UniProtKB-UniRule"/>
</dbReference>
<dbReference type="SFLD" id="SFLDG01082">
    <property type="entry name" value="B12-binding_domain_containing"/>
    <property type="match status" value="1"/>
</dbReference>
<dbReference type="PROSITE" id="PS50926">
    <property type="entry name" value="TRAM"/>
    <property type="match status" value="1"/>
</dbReference>
<accession>A0A662DAD1</accession>
<dbReference type="Pfam" id="PF01938">
    <property type="entry name" value="TRAM"/>
    <property type="match status" value="1"/>
</dbReference>
<dbReference type="InterPro" id="IPR038135">
    <property type="entry name" value="Methylthiotransferase_N_sf"/>
</dbReference>
<evidence type="ECO:0000259" key="14">
    <source>
        <dbReference type="PROSITE" id="PS51449"/>
    </source>
</evidence>
<dbReference type="HAMAP" id="MF_01864">
    <property type="entry name" value="tRNA_metthiotr_MiaB"/>
    <property type="match status" value="1"/>
</dbReference>
<feature type="binding site" evidence="12">
    <location>
        <position position="153"/>
    </location>
    <ligand>
        <name>[4Fe-4S] cluster</name>
        <dbReference type="ChEBI" id="CHEBI:49883"/>
        <label>2</label>
        <note>4Fe-4S-S-AdoMet</note>
    </ligand>
</feature>
<dbReference type="NCBIfam" id="TIGR00089">
    <property type="entry name" value="MiaB/RimO family radical SAM methylthiotransferase"/>
    <property type="match status" value="1"/>
</dbReference>
<dbReference type="PANTHER" id="PTHR43020">
    <property type="entry name" value="CDK5 REGULATORY SUBUNIT-ASSOCIATED PROTEIN 1"/>
    <property type="match status" value="1"/>
</dbReference>
<proteinExistence type="inferred from homology"/>
<dbReference type="GO" id="GO:0046872">
    <property type="term" value="F:metal ion binding"/>
    <property type="evidence" value="ECO:0007669"/>
    <property type="project" value="UniProtKB-KW"/>
</dbReference>
<evidence type="ECO:0000256" key="6">
    <source>
        <dbReference type="ARBA" id="ARBA00023004"/>
    </source>
</evidence>
<comment type="function">
    <text evidence="1 12">Catalyzes the methylthiolation of N6-(dimethylallyl)adenosine (i(6)A), leading to the formation of 2-methylthio-N6-(dimethylallyl)adenosine (ms(2)i(6)A) at position 37 in tRNAs that read codons beginning with uridine.</text>
</comment>
<dbReference type="InterPro" id="IPR013848">
    <property type="entry name" value="Methylthiotransferase_N"/>
</dbReference>
<feature type="domain" description="TRAM" evidence="13">
    <location>
        <begin position="372"/>
        <end position="435"/>
    </location>
</feature>
<dbReference type="PROSITE" id="PS51918">
    <property type="entry name" value="RADICAL_SAM"/>
    <property type="match status" value="1"/>
</dbReference>
<dbReference type="PANTHER" id="PTHR43020:SF2">
    <property type="entry name" value="MITOCHONDRIAL TRNA METHYLTHIOTRANSFERASE CDK5RAP1"/>
    <property type="match status" value="1"/>
</dbReference>
<dbReference type="PROSITE" id="PS51449">
    <property type="entry name" value="MTTASE_N"/>
    <property type="match status" value="1"/>
</dbReference>
<dbReference type="InterPro" id="IPR007197">
    <property type="entry name" value="rSAM"/>
</dbReference>
<protein>
    <recommendedName>
        <fullName evidence="9 12">tRNA-2-methylthio-N(6)-dimethylallyladenosine synthase</fullName>
        <ecNumber evidence="8 12">2.8.4.3</ecNumber>
    </recommendedName>
    <alternativeName>
        <fullName evidence="11 12">(Dimethylallyl)adenosine tRNA methylthiotransferase MiaB</fullName>
    </alternativeName>
    <alternativeName>
        <fullName evidence="10 12">tRNA-i(6)A37 methylthiotransferase</fullName>
    </alternativeName>
</protein>
<dbReference type="SMART" id="SM00729">
    <property type="entry name" value="Elp3"/>
    <property type="match status" value="1"/>
</dbReference>
<evidence type="ECO:0000259" key="13">
    <source>
        <dbReference type="PROSITE" id="PS50926"/>
    </source>
</evidence>
<evidence type="ECO:0000256" key="9">
    <source>
        <dbReference type="ARBA" id="ARBA00068570"/>
    </source>
</evidence>
<dbReference type="FunFam" id="3.80.30.20:FF:000001">
    <property type="entry name" value="tRNA-2-methylthio-N(6)-dimethylallyladenosine synthase 2"/>
    <property type="match status" value="1"/>
</dbReference>
<evidence type="ECO:0000256" key="1">
    <source>
        <dbReference type="ARBA" id="ARBA00003234"/>
    </source>
</evidence>
<evidence type="ECO:0000256" key="4">
    <source>
        <dbReference type="ARBA" id="ARBA00022691"/>
    </source>
</evidence>
<dbReference type="CDD" id="cd01335">
    <property type="entry name" value="Radical_SAM"/>
    <property type="match status" value="1"/>
</dbReference>
<evidence type="ECO:0000256" key="12">
    <source>
        <dbReference type="HAMAP-Rule" id="MF_01864"/>
    </source>
</evidence>
<dbReference type="Proteomes" id="UP000280417">
    <property type="component" value="Unassembled WGS sequence"/>
</dbReference>
<dbReference type="InterPro" id="IPR006463">
    <property type="entry name" value="MiaB_methiolase"/>
</dbReference>
<evidence type="ECO:0000256" key="8">
    <source>
        <dbReference type="ARBA" id="ARBA00033765"/>
    </source>
</evidence>
<evidence type="ECO:0000256" key="5">
    <source>
        <dbReference type="ARBA" id="ARBA00022723"/>
    </source>
</evidence>
<dbReference type="Pfam" id="PF00919">
    <property type="entry name" value="UPF0004"/>
    <property type="match status" value="1"/>
</dbReference>
<evidence type="ECO:0000259" key="15">
    <source>
        <dbReference type="PROSITE" id="PS51918"/>
    </source>
</evidence>
<dbReference type="EC" id="2.8.4.3" evidence="8 12"/>
<dbReference type="SUPFAM" id="SSF102114">
    <property type="entry name" value="Radical SAM enzymes"/>
    <property type="match status" value="1"/>
</dbReference>
<keyword evidence="12" id="KW-0963">Cytoplasm</keyword>
<keyword evidence="2 12" id="KW-0004">4Fe-4S</keyword>
<evidence type="ECO:0000313" key="17">
    <source>
        <dbReference type="Proteomes" id="UP000280417"/>
    </source>
</evidence>
<evidence type="ECO:0000256" key="2">
    <source>
        <dbReference type="ARBA" id="ARBA00022485"/>
    </source>
</evidence>
<organism evidence="16 17">
    <name type="scientific">Aerophobetes bacterium</name>
    <dbReference type="NCBI Taxonomy" id="2030807"/>
    <lineage>
        <taxon>Bacteria</taxon>
        <taxon>Candidatus Aerophobota</taxon>
    </lineage>
</organism>
<feature type="binding site" evidence="12">
    <location>
        <position position="81"/>
    </location>
    <ligand>
        <name>[4Fe-4S] cluster</name>
        <dbReference type="ChEBI" id="CHEBI:49883"/>
        <label>1</label>
    </ligand>
</feature>
<keyword evidence="6 12" id="KW-0408">Iron</keyword>
<sequence>MGYVYIKTYGCQMNEYDSEAMAGILHQSGFELTSDMEKADLVIINTCYVREKVKHKIFSFLGELKKIKKRKPHLILGVGGCLAQKDPHQIQKRAPYVDIIWGTSNLHRLPELLKFAREGKHPVVKVEQEVLPDELPILRGRKFSAYIPVIRGCNNFCSYCNVPYVRGREKSRPVESILKEVKRAAGEGCKEVILLGQNVNSYGKDLPERVDFADLLRKVNEIEGLNRIRFITSHPKDLSDKLILAIAELDKVCEHLHLPLQAGSNRILKLMRRGYTREDYLELVRKVRTLVPDISLTTDLIVGFPGETEEDFQDTLWMVEKVRFDGAFTFEYSPVPGTRASELENQISDSVKRRRLRELIEVQQKITEEKNKFWVGRKVEALVEGEAKKNPGMVEGRTRHNKIVIFAGDKSLIGKLVQVRVVTSGCWALKGELCAPSIYVRHP</sequence>
<comment type="cofactor">
    <cofactor evidence="12">
        <name>[4Fe-4S] cluster</name>
        <dbReference type="ChEBI" id="CHEBI:49883"/>
    </cofactor>
    <text evidence="12">Binds 2 [4Fe-4S] clusters. One cluster is coordinated with 3 cysteines and an exchangeable S-adenosyl-L-methionine.</text>
</comment>
<reference evidence="16 17" key="1">
    <citation type="submission" date="2018-06" db="EMBL/GenBank/DDBJ databases">
        <title>Extensive metabolic versatility and redundancy in microbially diverse, dynamic hydrothermal sediments.</title>
        <authorList>
            <person name="Dombrowski N."/>
            <person name="Teske A."/>
            <person name="Baker B.J."/>
        </authorList>
    </citation>
    <scope>NUCLEOTIDE SEQUENCE [LARGE SCALE GENOMIC DNA]</scope>
    <source>
        <strain evidence="16">B3_G15</strain>
    </source>
</reference>
<dbReference type="Gene3D" id="3.80.30.20">
    <property type="entry name" value="tm_1862 like domain"/>
    <property type="match status" value="1"/>
</dbReference>
<evidence type="ECO:0000256" key="11">
    <source>
        <dbReference type="ARBA" id="ARBA00081141"/>
    </source>
</evidence>
<evidence type="ECO:0000313" key="16">
    <source>
        <dbReference type="EMBL" id="RLE12744.1"/>
    </source>
</evidence>
<keyword evidence="4 12" id="KW-0949">S-adenosyl-L-methionine</keyword>
<feature type="domain" description="MTTase N-terminal" evidence="14">
    <location>
        <begin position="2"/>
        <end position="118"/>
    </location>
</feature>
<dbReference type="InterPro" id="IPR002792">
    <property type="entry name" value="TRAM_dom"/>
</dbReference>
<feature type="binding site" evidence="12">
    <location>
        <position position="157"/>
    </location>
    <ligand>
        <name>[4Fe-4S] cluster</name>
        <dbReference type="ChEBI" id="CHEBI:49883"/>
        <label>2</label>
        <note>4Fe-4S-S-AdoMet</note>
    </ligand>
</feature>
<dbReference type="Gene3D" id="3.40.50.12160">
    <property type="entry name" value="Methylthiotransferase, N-terminal domain"/>
    <property type="match status" value="1"/>
</dbReference>
<evidence type="ECO:0000256" key="7">
    <source>
        <dbReference type="ARBA" id="ARBA00023014"/>
    </source>
</evidence>
<dbReference type="InterPro" id="IPR023404">
    <property type="entry name" value="rSAM_horseshoe"/>
</dbReference>
<comment type="subunit">
    <text evidence="12">Monomer.</text>
</comment>
<feature type="domain" description="Radical SAM core" evidence="15">
    <location>
        <begin position="139"/>
        <end position="369"/>
    </location>
</feature>
<dbReference type="GO" id="GO:0035597">
    <property type="term" value="F:tRNA-2-methylthio-N(6)-dimethylallyladenosine(37) synthase activity"/>
    <property type="evidence" value="ECO:0007669"/>
    <property type="project" value="UniProtKB-EC"/>
</dbReference>
<dbReference type="GO" id="GO:0005829">
    <property type="term" value="C:cytosol"/>
    <property type="evidence" value="ECO:0007669"/>
    <property type="project" value="TreeGrafter"/>
</dbReference>
<dbReference type="EMBL" id="QMQA01000142">
    <property type="protein sequence ID" value="RLE12744.1"/>
    <property type="molecule type" value="Genomic_DNA"/>
</dbReference>
<feature type="binding site" evidence="12">
    <location>
        <position position="160"/>
    </location>
    <ligand>
        <name>[4Fe-4S] cluster</name>
        <dbReference type="ChEBI" id="CHEBI:49883"/>
        <label>2</label>
        <note>4Fe-4S-S-AdoMet</note>
    </ligand>
</feature>
<dbReference type="InterPro" id="IPR005839">
    <property type="entry name" value="Methylthiotransferase"/>
</dbReference>
<dbReference type="SFLD" id="SFLDF00273">
    <property type="entry name" value="(dimethylallyl)adenosine_tRNA"/>
    <property type="match status" value="1"/>
</dbReference>
<evidence type="ECO:0000256" key="10">
    <source>
        <dbReference type="ARBA" id="ARBA00080698"/>
    </source>
</evidence>
<keyword evidence="7 12" id="KW-0411">Iron-sulfur</keyword>
<comment type="caution">
    <text evidence="16">The sequence shown here is derived from an EMBL/GenBank/DDBJ whole genome shotgun (WGS) entry which is preliminary data.</text>
</comment>
<dbReference type="InterPro" id="IPR020612">
    <property type="entry name" value="Methylthiotransferase_CS"/>
</dbReference>
<dbReference type="InterPro" id="IPR006638">
    <property type="entry name" value="Elp3/MiaA/NifB-like_rSAM"/>
</dbReference>
<feature type="binding site" evidence="12">
    <location>
        <position position="11"/>
    </location>
    <ligand>
        <name>[4Fe-4S] cluster</name>
        <dbReference type="ChEBI" id="CHEBI:49883"/>
        <label>1</label>
    </ligand>
</feature>
<dbReference type="NCBIfam" id="TIGR01574">
    <property type="entry name" value="miaB-methiolase"/>
    <property type="match status" value="1"/>
</dbReference>